<reference evidence="1 2" key="1">
    <citation type="journal article" date="2016" name="Nat. Commun.">
        <title>Thousands of microbial genomes shed light on interconnected biogeochemical processes in an aquifer system.</title>
        <authorList>
            <person name="Anantharaman K."/>
            <person name="Brown C.T."/>
            <person name="Hug L.A."/>
            <person name="Sharon I."/>
            <person name="Castelle C.J."/>
            <person name="Probst A.J."/>
            <person name="Thomas B.C."/>
            <person name="Singh A."/>
            <person name="Wilkins M.J."/>
            <person name="Karaoz U."/>
            <person name="Brodie E.L."/>
            <person name="Williams K.H."/>
            <person name="Hubbard S.S."/>
            <person name="Banfield J.F."/>
        </authorList>
    </citation>
    <scope>NUCLEOTIDE SEQUENCE [LARGE SCALE GENOMIC DNA]</scope>
</reference>
<proteinExistence type="predicted"/>
<dbReference type="EMBL" id="MGIP01000014">
    <property type="protein sequence ID" value="OGM90917.1"/>
    <property type="molecule type" value="Genomic_DNA"/>
</dbReference>
<protein>
    <submittedName>
        <fullName evidence="1">Uncharacterized protein</fullName>
    </submittedName>
</protein>
<dbReference type="Proteomes" id="UP000177029">
    <property type="component" value="Unassembled WGS sequence"/>
</dbReference>
<dbReference type="STRING" id="1802555.A2755_01800"/>
<dbReference type="AlphaFoldDB" id="A0A1F8DQL0"/>
<evidence type="ECO:0000313" key="1">
    <source>
        <dbReference type="EMBL" id="OGM90917.1"/>
    </source>
</evidence>
<evidence type="ECO:0000313" key="2">
    <source>
        <dbReference type="Proteomes" id="UP000177029"/>
    </source>
</evidence>
<accession>A0A1F8DQL0</accession>
<name>A0A1F8DQL0_9BACT</name>
<sequence length="60" mass="6598">MTFSFKVKKGLMGARIEGMIEVGDKEIILSARPSSSIINAIIDEDKIKEMIESKADELLG</sequence>
<gene>
    <name evidence="1" type="ORF">A2755_01800</name>
</gene>
<comment type="caution">
    <text evidence="1">The sequence shown here is derived from an EMBL/GenBank/DDBJ whole genome shotgun (WGS) entry which is preliminary data.</text>
</comment>
<organism evidence="1 2">
    <name type="scientific">Candidatus Wolfebacteria bacterium RIFCSPHIGHO2_01_FULL_48_22</name>
    <dbReference type="NCBI Taxonomy" id="1802555"/>
    <lineage>
        <taxon>Bacteria</taxon>
        <taxon>Candidatus Wolfeibacteriota</taxon>
    </lineage>
</organism>